<proteinExistence type="inferred from homology"/>
<dbReference type="OMA" id="CNDHAHE"/>
<protein>
    <recommendedName>
        <fullName evidence="5">Constitutive coactivator of PPAR-gamma-like protein 1 homolog</fullName>
    </recommendedName>
</protein>
<evidence type="ECO:0000256" key="2">
    <source>
        <dbReference type="SAM" id="MobiDB-lite"/>
    </source>
</evidence>
<feature type="compositionally biased region" description="Polar residues" evidence="2">
    <location>
        <begin position="923"/>
        <end position="934"/>
    </location>
</feature>
<dbReference type="KEGG" id="spu:585193"/>
<name>A0A7M7SSD6_STRPU</name>
<dbReference type="InParanoid" id="A0A7M7SSD6"/>
<dbReference type="RefSeq" id="XP_030827912.1">
    <property type="nucleotide sequence ID" value="XM_030972052.1"/>
</dbReference>
<feature type="compositionally biased region" description="Basic and acidic residues" evidence="2">
    <location>
        <begin position="355"/>
        <end position="364"/>
    </location>
</feature>
<dbReference type="Proteomes" id="UP000007110">
    <property type="component" value="Unassembled WGS sequence"/>
</dbReference>
<feature type="region of interest" description="Disordered" evidence="2">
    <location>
        <begin position="777"/>
        <end position="986"/>
    </location>
</feature>
<dbReference type="FunFam" id="3.40.50.1010:FF:000009">
    <property type="entry name" value="Constitutive coactivator of PPAR-gamma-like protein 1"/>
    <property type="match status" value="1"/>
</dbReference>
<evidence type="ECO:0000313" key="4">
    <source>
        <dbReference type="Proteomes" id="UP000007110"/>
    </source>
</evidence>
<feature type="compositionally biased region" description="Polar residues" evidence="2">
    <location>
        <begin position="385"/>
        <end position="396"/>
    </location>
</feature>
<evidence type="ECO:0000313" key="3">
    <source>
        <dbReference type="EnsemblMetazoa" id="XP_030827912"/>
    </source>
</evidence>
<evidence type="ECO:0000256" key="1">
    <source>
        <dbReference type="ARBA" id="ARBA00009495"/>
    </source>
</evidence>
<dbReference type="SUPFAM" id="SSF88723">
    <property type="entry name" value="PIN domain-like"/>
    <property type="match status" value="1"/>
</dbReference>
<dbReference type="InterPro" id="IPR029060">
    <property type="entry name" value="PIN-like_dom_sf"/>
</dbReference>
<organism evidence="3 4">
    <name type="scientific">Strongylocentrotus purpuratus</name>
    <name type="common">Purple sea urchin</name>
    <dbReference type="NCBI Taxonomy" id="7668"/>
    <lineage>
        <taxon>Eukaryota</taxon>
        <taxon>Metazoa</taxon>
        <taxon>Echinodermata</taxon>
        <taxon>Eleutherozoa</taxon>
        <taxon>Echinozoa</taxon>
        <taxon>Echinoidea</taxon>
        <taxon>Euechinoidea</taxon>
        <taxon>Echinacea</taxon>
        <taxon>Camarodonta</taxon>
        <taxon>Echinidea</taxon>
        <taxon>Strongylocentrotidae</taxon>
        <taxon>Strongylocentrotus</taxon>
    </lineage>
</organism>
<dbReference type="Gene3D" id="3.40.50.1010">
    <property type="entry name" value="5'-nuclease"/>
    <property type="match status" value="1"/>
</dbReference>
<dbReference type="AlphaFoldDB" id="A0A7M7SSD6"/>
<dbReference type="FunCoup" id="A0A7M7SSD6">
    <property type="interactions" value="396"/>
</dbReference>
<dbReference type="InterPro" id="IPR026784">
    <property type="entry name" value="Coact_PPARg"/>
</dbReference>
<dbReference type="GeneID" id="585193"/>
<reference evidence="4" key="1">
    <citation type="submission" date="2015-02" db="EMBL/GenBank/DDBJ databases">
        <title>Genome sequencing for Strongylocentrotus purpuratus.</title>
        <authorList>
            <person name="Murali S."/>
            <person name="Liu Y."/>
            <person name="Vee V."/>
            <person name="English A."/>
            <person name="Wang M."/>
            <person name="Skinner E."/>
            <person name="Han Y."/>
            <person name="Muzny D.M."/>
            <person name="Worley K.C."/>
            <person name="Gibbs R.A."/>
        </authorList>
    </citation>
    <scope>NUCLEOTIDE SEQUENCE</scope>
</reference>
<keyword evidence="4" id="KW-1185">Reference proteome</keyword>
<feature type="compositionally biased region" description="Low complexity" evidence="2">
    <location>
        <begin position="895"/>
        <end position="910"/>
    </location>
</feature>
<feature type="region of interest" description="Disordered" evidence="2">
    <location>
        <begin position="342"/>
        <end position="399"/>
    </location>
</feature>
<dbReference type="PANTHER" id="PTHR15976">
    <property type="entry name" value="CONSTITUTIVE COACTIVATOR OF PEROXISOME PROLIFERATOR-ACTIVATED RECEPTOR GAMMA"/>
    <property type="match status" value="1"/>
</dbReference>
<accession>A0A7M7SSD6</accession>
<evidence type="ECO:0008006" key="5">
    <source>
        <dbReference type="Google" id="ProtNLM"/>
    </source>
</evidence>
<dbReference type="PANTHER" id="PTHR15976:SF16">
    <property type="entry name" value="ASTEROID DOMAIN-CONTAINING PROTEIN"/>
    <property type="match status" value="1"/>
</dbReference>
<feature type="compositionally biased region" description="Basic residues" evidence="2">
    <location>
        <begin position="845"/>
        <end position="855"/>
    </location>
</feature>
<dbReference type="GO" id="GO:0005634">
    <property type="term" value="C:nucleus"/>
    <property type="evidence" value="ECO:0000318"/>
    <property type="project" value="GO_Central"/>
</dbReference>
<sequence length="986" mass="110434">MGIHGFLDYIERNCQQACTRVDLGQLARKRLNNAGKRGRALVGQDPLLLVIDANSCLHRLYGGSFTDWVCGGQWNSMFHFIDNLARASRSNNMKLIVVFNGSLEKNRIPEWLKQEIQTRNTVGQVLGHVHNKGTPPPKAWFTPPVALDTCIRLALHQCGIQTVHTCNDHAHEVITYLRQSGCHGVLGQSSDTAIFDPPMYFSSHRFKLSMKGEITTQQYNMEEVAKALNLHPDRFVIFAALLGNHILLEEELALFHWSLLGPDHPLNGLRMRAQQLVQPPLDAILPLVANYVRNITNMYDLDAIGQDVFHSYKGGIDEKMRHFKASVEFYWRGTKDAWSRHRKGPRFNFRSQKPNVDKGSDMQRIENAMGKVSIDEGQKSDDQNENSGNGPSNQHIPSLMEQPTPAYLQASAPPLPMVPRELIRIAKHRHDQGQMSPQVLQILTSGEIKLNSILEDELSGEFPCSVQLYRPVRQMVYGILFSISQVGEEIMQKNGSGDHQSKQGPQICVKEWWSRRDTPIQKPDVVSAIPVKDWVPPPLIKLWLGREPEDKEYRLRAFLSCLRSDMPSMMKTPYVPKHALILCCVVRYLLHFSPPLFRKHELDAILAQSVSPILNNPTALQDLKIPNITARGVQLAALFMRGVETAIFANDACGAPIPWDLCCPWLFFDGKLFQYKLHKAMTCSSLKELCDGKMDQVGKVERMKQVILEGVMLNFRHPMIPQMGPPAGPQFPGQDFYYMRQGAPAPMHPMHMPPMGRNKRSMNARGGQLEVGGMVTSQWAGSDGSRPRSGLYIPSNLAHPRGPRPNQRMGNGMGMGPGLPMNAYQGQGPRMWGYQQQVGMDQQRRNNKKTKRKPKEGKERSGQSEPGRGRGVTIEHDEPTIGGKNQVEKEEVEEQGQTGNSDSTTSSPSSSDEEGVMYHQAEQDISVTPANQTEFGGEFHIEPADLEGEGEPVSSFHEGGYDLPTTTKQGPYNGDSVGVELEEAHQ</sequence>
<dbReference type="EnsemblMetazoa" id="XM_030972052">
    <property type="protein sequence ID" value="XP_030827912"/>
    <property type="gene ID" value="LOC585193"/>
</dbReference>
<reference evidence="3" key="2">
    <citation type="submission" date="2021-01" db="UniProtKB">
        <authorList>
            <consortium name="EnsemblMetazoa"/>
        </authorList>
    </citation>
    <scope>IDENTIFICATION</scope>
</reference>
<dbReference type="OrthoDB" id="10061469at2759"/>
<feature type="compositionally biased region" description="Basic and acidic residues" evidence="2">
    <location>
        <begin position="373"/>
        <end position="382"/>
    </location>
</feature>
<comment type="similarity">
    <text evidence="1">Belongs to the constitutive coactivator of PPAR-gamma family.</text>
</comment>